<protein>
    <recommendedName>
        <fullName evidence="5">DUF4407 domain-containing protein</fullName>
    </recommendedName>
</protein>
<dbReference type="Proteomes" id="UP000221168">
    <property type="component" value="Unassembled WGS sequence"/>
</dbReference>
<proteinExistence type="predicted"/>
<feature type="compositionally biased region" description="Low complexity" evidence="1">
    <location>
        <begin position="383"/>
        <end position="395"/>
    </location>
</feature>
<sequence>MAYTPPVDDAAETHAAPGGLPEKPKRSVEQVAITLLSLLGAGAFALALPSLISDRGPGGYGKIIVIALGAGLVSFTINYLALETGTIQASRGYLTSRLFSLVSILFVGSSLACATYAGFSIRDVEALSLAQHAQVVGSVVADRNRRAVEANQTDAGLQTIESGLSQHLNGELTNATISGKTPGPGPITRLLEEKLAQARDIRAAKQQGEARRVAAVATINRLMTRYRNLLADRTIDIHERRRDLQGIHMEIAQQIAILDEAQPVALMKAYADELKRGVDIPGRPEVTARLNAILAGYGVSLSNLLDHDAEAPAPMPRYPSEVGVVETLNYVGHFWPLAAVVICIELLVPVSVWLYASNGHHWGRFTREHQQQAAADGPATQMPAVTPADTAPARPTAWRSHDLADDALIGAHPHPHATRARQANGRAGKTGASSDREGHDDR</sequence>
<feature type="region of interest" description="Disordered" evidence="1">
    <location>
        <begin position="368"/>
        <end position="395"/>
    </location>
</feature>
<feature type="region of interest" description="Disordered" evidence="1">
    <location>
        <begin position="409"/>
        <end position="442"/>
    </location>
</feature>
<evidence type="ECO:0008006" key="5">
    <source>
        <dbReference type="Google" id="ProtNLM"/>
    </source>
</evidence>
<reference evidence="3 4" key="1">
    <citation type="submission" date="2017-10" db="EMBL/GenBank/DDBJ databases">
        <title>Sedimentibacterium mangrovi gen. nov., sp. nov., a novel member of family Phyllobacteriacea isolated from mangrove sediment.</title>
        <authorList>
            <person name="Liao H."/>
            <person name="Tian Y."/>
        </authorList>
    </citation>
    <scope>NUCLEOTIDE SEQUENCE [LARGE SCALE GENOMIC DNA]</scope>
    <source>
        <strain evidence="3 4">X9-2-2</strain>
    </source>
</reference>
<feature type="transmembrane region" description="Helical" evidence="2">
    <location>
        <begin position="31"/>
        <end position="51"/>
    </location>
</feature>
<keyword evidence="4" id="KW-1185">Reference proteome</keyword>
<evidence type="ECO:0000313" key="4">
    <source>
        <dbReference type="Proteomes" id="UP000221168"/>
    </source>
</evidence>
<name>A0A2G1QHP2_9HYPH</name>
<comment type="caution">
    <text evidence="3">The sequence shown here is derived from an EMBL/GenBank/DDBJ whole genome shotgun (WGS) entry which is preliminary data.</text>
</comment>
<evidence type="ECO:0000256" key="1">
    <source>
        <dbReference type="SAM" id="MobiDB-lite"/>
    </source>
</evidence>
<feature type="region of interest" description="Disordered" evidence="1">
    <location>
        <begin position="1"/>
        <end position="23"/>
    </location>
</feature>
<keyword evidence="2" id="KW-1133">Transmembrane helix</keyword>
<keyword evidence="2" id="KW-0472">Membrane</keyword>
<feature type="transmembrane region" description="Helical" evidence="2">
    <location>
        <begin position="334"/>
        <end position="356"/>
    </location>
</feature>
<gene>
    <name evidence="3" type="ORF">CSC94_21820</name>
</gene>
<dbReference type="EMBL" id="PDVP01000020">
    <property type="protein sequence ID" value="PHP64974.1"/>
    <property type="molecule type" value="Genomic_DNA"/>
</dbReference>
<dbReference type="OrthoDB" id="7867047at2"/>
<feature type="transmembrane region" description="Helical" evidence="2">
    <location>
        <begin position="94"/>
        <end position="119"/>
    </location>
</feature>
<evidence type="ECO:0000313" key="3">
    <source>
        <dbReference type="EMBL" id="PHP64974.1"/>
    </source>
</evidence>
<accession>A0A2G1QHP2</accession>
<dbReference type="RefSeq" id="WP_099308507.1">
    <property type="nucleotide sequence ID" value="NZ_PDVP01000020.1"/>
</dbReference>
<organism evidence="3 4">
    <name type="scientific">Zhengella mangrovi</name>
    <dbReference type="NCBI Taxonomy" id="1982044"/>
    <lineage>
        <taxon>Bacteria</taxon>
        <taxon>Pseudomonadati</taxon>
        <taxon>Pseudomonadota</taxon>
        <taxon>Alphaproteobacteria</taxon>
        <taxon>Hyphomicrobiales</taxon>
        <taxon>Notoacmeibacteraceae</taxon>
        <taxon>Zhengella</taxon>
    </lineage>
</organism>
<feature type="transmembrane region" description="Helical" evidence="2">
    <location>
        <begin position="63"/>
        <end position="82"/>
    </location>
</feature>
<dbReference type="AlphaFoldDB" id="A0A2G1QHP2"/>
<keyword evidence="2" id="KW-0812">Transmembrane</keyword>
<evidence type="ECO:0000256" key="2">
    <source>
        <dbReference type="SAM" id="Phobius"/>
    </source>
</evidence>